<comment type="caution">
    <text evidence="15">The sequence shown here is derived from an EMBL/GenBank/DDBJ whole genome shotgun (WGS) entry which is preliminary data.</text>
</comment>
<keyword evidence="2 10" id="KW-0813">Transport</keyword>
<dbReference type="InterPro" id="IPR012910">
    <property type="entry name" value="Plug_dom"/>
</dbReference>
<evidence type="ECO:0000256" key="10">
    <source>
        <dbReference type="PROSITE-ProRule" id="PRU01360"/>
    </source>
</evidence>
<dbReference type="Gene3D" id="2.40.170.20">
    <property type="entry name" value="TonB-dependent receptor, beta-barrel domain"/>
    <property type="match status" value="1"/>
</dbReference>
<evidence type="ECO:0000256" key="3">
    <source>
        <dbReference type="ARBA" id="ARBA00022452"/>
    </source>
</evidence>
<dbReference type="Pfam" id="PF13715">
    <property type="entry name" value="CarbopepD_reg_2"/>
    <property type="match status" value="1"/>
</dbReference>
<evidence type="ECO:0000259" key="14">
    <source>
        <dbReference type="Pfam" id="PF07715"/>
    </source>
</evidence>
<feature type="domain" description="TonB-dependent receptor plug" evidence="14">
    <location>
        <begin position="119"/>
        <end position="223"/>
    </location>
</feature>
<organism evidence="15 16">
    <name type="scientific">Flaviaesturariibacter aridisoli</name>
    <dbReference type="NCBI Taxonomy" id="2545761"/>
    <lineage>
        <taxon>Bacteria</taxon>
        <taxon>Pseudomonadati</taxon>
        <taxon>Bacteroidota</taxon>
        <taxon>Chitinophagia</taxon>
        <taxon>Chitinophagales</taxon>
        <taxon>Chitinophagaceae</taxon>
        <taxon>Flaviaestuariibacter</taxon>
    </lineage>
</organism>
<keyword evidence="5 12" id="KW-0732">Signal</keyword>
<dbReference type="GO" id="GO:0044718">
    <property type="term" value="P:siderophore transmembrane transport"/>
    <property type="evidence" value="ECO:0007669"/>
    <property type="project" value="TreeGrafter"/>
</dbReference>
<dbReference type="InterPro" id="IPR036942">
    <property type="entry name" value="Beta-barrel_TonB_sf"/>
</dbReference>
<comment type="subcellular location">
    <subcellularLocation>
        <location evidence="1 10">Cell outer membrane</location>
        <topology evidence="1 10">Multi-pass membrane protein</topology>
    </subcellularLocation>
</comment>
<protein>
    <submittedName>
        <fullName evidence="15">TonB-dependent receptor</fullName>
    </submittedName>
</protein>
<keyword evidence="6 11" id="KW-0798">TonB box</keyword>
<evidence type="ECO:0000256" key="1">
    <source>
        <dbReference type="ARBA" id="ARBA00004571"/>
    </source>
</evidence>
<evidence type="ECO:0000256" key="8">
    <source>
        <dbReference type="ARBA" id="ARBA00023170"/>
    </source>
</evidence>
<dbReference type="RefSeq" id="WP_131851084.1">
    <property type="nucleotide sequence ID" value="NZ_SKFH01000005.1"/>
</dbReference>
<keyword evidence="16" id="KW-1185">Reference proteome</keyword>
<dbReference type="AlphaFoldDB" id="A0A4R4E2Q3"/>
<name>A0A4R4E2Q3_9BACT</name>
<dbReference type="Pfam" id="PF07715">
    <property type="entry name" value="Plug"/>
    <property type="match status" value="1"/>
</dbReference>
<comment type="similarity">
    <text evidence="10 11">Belongs to the TonB-dependent receptor family.</text>
</comment>
<evidence type="ECO:0000313" key="16">
    <source>
        <dbReference type="Proteomes" id="UP000295164"/>
    </source>
</evidence>
<evidence type="ECO:0000256" key="5">
    <source>
        <dbReference type="ARBA" id="ARBA00022729"/>
    </source>
</evidence>
<dbReference type="InterPro" id="IPR000531">
    <property type="entry name" value="Beta-barrel_TonB"/>
</dbReference>
<reference evidence="15 16" key="1">
    <citation type="submission" date="2019-03" db="EMBL/GenBank/DDBJ databases">
        <authorList>
            <person name="Kim M.K.M."/>
        </authorList>
    </citation>
    <scope>NUCLEOTIDE SEQUENCE [LARGE SCALE GENOMIC DNA]</scope>
    <source>
        <strain evidence="15 16">17J68-15</strain>
    </source>
</reference>
<evidence type="ECO:0000256" key="11">
    <source>
        <dbReference type="RuleBase" id="RU003357"/>
    </source>
</evidence>
<feature type="domain" description="TonB-dependent receptor-like beta-barrel" evidence="13">
    <location>
        <begin position="243"/>
        <end position="748"/>
    </location>
</feature>
<evidence type="ECO:0000256" key="4">
    <source>
        <dbReference type="ARBA" id="ARBA00022692"/>
    </source>
</evidence>
<dbReference type="GO" id="GO:0009279">
    <property type="term" value="C:cell outer membrane"/>
    <property type="evidence" value="ECO:0007669"/>
    <property type="project" value="UniProtKB-SubCell"/>
</dbReference>
<evidence type="ECO:0000256" key="7">
    <source>
        <dbReference type="ARBA" id="ARBA00023136"/>
    </source>
</evidence>
<keyword evidence="9 10" id="KW-0998">Cell outer membrane</keyword>
<dbReference type="Proteomes" id="UP000295164">
    <property type="component" value="Unassembled WGS sequence"/>
</dbReference>
<dbReference type="GO" id="GO:0015344">
    <property type="term" value="F:siderophore uptake transmembrane transporter activity"/>
    <property type="evidence" value="ECO:0007669"/>
    <property type="project" value="TreeGrafter"/>
</dbReference>
<evidence type="ECO:0000313" key="15">
    <source>
        <dbReference type="EMBL" id="TCZ73679.1"/>
    </source>
</evidence>
<dbReference type="InterPro" id="IPR039426">
    <property type="entry name" value="TonB-dep_rcpt-like"/>
</dbReference>
<feature type="signal peptide" evidence="12">
    <location>
        <begin position="1"/>
        <end position="18"/>
    </location>
</feature>
<evidence type="ECO:0000256" key="2">
    <source>
        <dbReference type="ARBA" id="ARBA00022448"/>
    </source>
</evidence>
<sequence length="795" mass="87868">MKFFQGIVLLLLAFTAGAQSRTLSLTGRITDAGNGAAIPGASLYFSDTHTGTSADSNGYFRMERLQPGHYLAEVSSAGYTPIVIHLDLHSDSRQDFQLRPAVIENRGVIVTGVASSTSNRNTPVPVTLIRKTQLLENSSTNIIDALAKQPGVAQISTGPAISKPVIRGLGYNRVVVMNDGQRQEGQQWGDEHGIEVDELSVNRVEILKGASSLMYGSDAIAGVVHLITNVPVPEGTVRANAFSSYQTNNGQVGLNASLSGNRKGFSWNSYGSYKTAADYRNRYDGRVLNSRFNERNFGGYLGLNKQWGYSHLIVSSFNQNLGLVEGLRDPQSGAFLINPESPLERPATESELRSRTLTTPYQNVQHYRVTSDNSFRAGHSRIKLNLGYQQNIRREFGDAEAPKEASLHFDLRTLSYNLQWHLPEQKGFQPTVGVSGMYQRNRNRGEEVIIPEYNLFDIGGFVYVQKTIPHAVLSGGVRYDHRALDAFPFAEGGQQRFSALSRGFGNVSGSLGISYTPNSRYTFRLNAARGFRAPALSELASNGAHEGTNRYEYGRADLGSERSSQLDAGVEVDYDHISFSASAFYNHLPGYIYYQRLQTPSGADSVLTINGVDLEAFQYGQHDAWLAGFELSTDLHPHPLDWLHFENSFSLVRGRFTEPVGGDYDLPSIPAAHFVNELRVTFPKSGKRFRSLYGRVELDNTFRQNHPFAGYNTETATPSYSLLNAGFGGELVRKGRTLFSLHVSGNNLTDVAYQSHLSRLKYTDVNAATGRRGVFNVGRSFSVKLNVPMEWKLKK</sequence>
<keyword evidence="3 10" id="KW-1134">Transmembrane beta strand</keyword>
<proteinExistence type="inferred from homology"/>
<accession>A0A4R4E2Q3</accession>
<dbReference type="Gene3D" id="2.60.40.1120">
    <property type="entry name" value="Carboxypeptidase-like, regulatory domain"/>
    <property type="match status" value="1"/>
</dbReference>
<evidence type="ECO:0000259" key="13">
    <source>
        <dbReference type="Pfam" id="PF00593"/>
    </source>
</evidence>
<dbReference type="PANTHER" id="PTHR30069:SF29">
    <property type="entry name" value="HEMOGLOBIN AND HEMOGLOBIN-HAPTOGLOBIN-BINDING PROTEIN 1-RELATED"/>
    <property type="match status" value="1"/>
</dbReference>
<dbReference type="Pfam" id="PF00593">
    <property type="entry name" value="TonB_dep_Rec_b-barrel"/>
    <property type="match status" value="1"/>
</dbReference>
<feature type="chain" id="PRO_5020832967" evidence="12">
    <location>
        <begin position="19"/>
        <end position="795"/>
    </location>
</feature>
<dbReference type="PANTHER" id="PTHR30069">
    <property type="entry name" value="TONB-DEPENDENT OUTER MEMBRANE RECEPTOR"/>
    <property type="match status" value="1"/>
</dbReference>
<keyword evidence="8 15" id="KW-0675">Receptor</keyword>
<dbReference type="PROSITE" id="PS52016">
    <property type="entry name" value="TONB_DEPENDENT_REC_3"/>
    <property type="match status" value="1"/>
</dbReference>
<dbReference type="EMBL" id="SKFH01000005">
    <property type="protein sequence ID" value="TCZ73679.1"/>
    <property type="molecule type" value="Genomic_DNA"/>
</dbReference>
<dbReference type="SUPFAM" id="SSF56935">
    <property type="entry name" value="Porins"/>
    <property type="match status" value="1"/>
</dbReference>
<dbReference type="OrthoDB" id="9795928at2"/>
<gene>
    <name evidence="15" type="ORF">E0486_05195</name>
</gene>
<dbReference type="InterPro" id="IPR037066">
    <property type="entry name" value="Plug_dom_sf"/>
</dbReference>
<dbReference type="Gene3D" id="2.170.130.10">
    <property type="entry name" value="TonB-dependent receptor, plug domain"/>
    <property type="match status" value="1"/>
</dbReference>
<evidence type="ECO:0000256" key="9">
    <source>
        <dbReference type="ARBA" id="ARBA00023237"/>
    </source>
</evidence>
<dbReference type="SUPFAM" id="SSF49464">
    <property type="entry name" value="Carboxypeptidase regulatory domain-like"/>
    <property type="match status" value="1"/>
</dbReference>
<dbReference type="InterPro" id="IPR008969">
    <property type="entry name" value="CarboxyPept-like_regulatory"/>
</dbReference>
<evidence type="ECO:0000256" key="12">
    <source>
        <dbReference type="SAM" id="SignalP"/>
    </source>
</evidence>
<keyword evidence="4 10" id="KW-0812">Transmembrane</keyword>
<evidence type="ECO:0000256" key="6">
    <source>
        <dbReference type="ARBA" id="ARBA00023077"/>
    </source>
</evidence>
<keyword evidence="7 10" id="KW-0472">Membrane</keyword>